<keyword evidence="3 4" id="KW-0472">Membrane</keyword>
<dbReference type="STRING" id="290317.Cpha266_2727"/>
<dbReference type="KEGG" id="cph:Cpha266_2727"/>
<keyword evidence="6" id="KW-0328">Glycosyltransferase</keyword>
<keyword evidence="7" id="KW-1185">Reference proteome</keyword>
<dbReference type="SUPFAM" id="SSF56519">
    <property type="entry name" value="Penicillin binding protein dimerisation domain"/>
    <property type="match status" value="1"/>
</dbReference>
<comment type="subcellular location">
    <subcellularLocation>
        <location evidence="1">Membrane</location>
    </subcellularLocation>
</comment>
<dbReference type="Pfam" id="PF03717">
    <property type="entry name" value="PBP_dimer"/>
    <property type="match status" value="1"/>
</dbReference>
<dbReference type="SUPFAM" id="SSF56601">
    <property type="entry name" value="beta-lactamase/transpeptidase-like"/>
    <property type="match status" value="1"/>
</dbReference>
<dbReference type="Gene3D" id="3.40.710.10">
    <property type="entry name" value="DD-peptidase/beta-lactamase superfamily"/>
    <property type="match status" value="1"/>
</dbReference>
<dbReference type="Pfam" id="PF03793">
    <property type="entry name" value="PASTA"/>
    <property type="match status" value="1"/>
</dbReference>
<dbReference type="InterPro" id="IPR036138">
    <property type="entry name" value="PBP_dimer_sf"/>
</dbReference>
<gene>
    <name evidence="6" type="ordered locus">Cpha266_2727</name>
</gene>
<evidence type="ECO:0000256" key="2">
    <source>
        <dbReference type="ARBA" id="ARBA00022645"/>
    </source>
</evidence>
<dbReference type="GO" id="GO:0071555">
    <property type="term" value="P:cell wall organization"/>
    <property type="evidence" value="ECO:0007669"/>
    <property type="project" value="TreeGrafter"/>
</dbReference>
<dbReference type="SUPFAM" id="SSF54184">
    <property type="entry name" value="Penicillin-binding protein 2x (pbp-2x), c-terminal domain"/>
    <property type="match status" value="1"/>
</dbReference>
<dbReference type="GO" id="GO:0005886">
    <property type="term" value="C:plasma membrane"/>
    <property type="evidence" value="ECO:0007669"/>
    <property type="project" value="TreeGrafter"/>
</dbReference>
<dbReference type="PANTHER" id="PTHR30627">
    <property type="entry name" value="PEPTIDOGLYCAN D,D-TRANSPEPTIDASE"/>
    <property type="match status" value="1"/>
</dbReference>
<feature type="transmembrane region" description="Helical" evidence="4">
    <location>
        <begin position="30"/>
        <end position="49"/>
    </location>
</feature>
<dbReference type="InterPro" id="IPR005543">
    <property type="entry name" value="PASTA_dom"/>
</dbReference>
<dbReference type="Gene3D" id="3.30.450.330">
    <property type="match status" value="1"/>
</dbReference>
<dbReference type="GO" id="GO:0008658">
    <property type="term" value="F:penicillin binding"/>
    <property type="evidence" value="ECO:0007669"/>
    <property type="project" value="InterPro"/>
</dbReference>
<evidence type="ECO:0000256" key="3">
    <source>
        <dbReference type="ARBA" id="ARBA00023136"/>
    </source>
</evidence>
<keyword evidence="4" id="KW-0812">Transmembrane</keyword>
<evidence type="ECO:0000313" key="7">
    <source>
        <dbReference type="Proteomes" id="UP000008701"/>
    </source>
</evidence>
<dbReference type="InterPro" id="IPR050515">
    <property type="entry name" value="Beta-lactam/transpept"/>
</dbReference>
<dbReference type="SMART" id="SM00740">
    <property type="entry name" value="PASTA"/>
    <property type="match status" value="1"/>
</dbReference>
<keyword evidence="2" id="KW-0378">Hydrolase</keyword>
<keyword evidence="6" id="KW-0808">Transferase</keyword>
<keyword evidence="2" id="KW-0645">Protease</keyword>
<dbReference type="EMBL" id="CP000492">
    <property type="protein sequence ID" value="ABL66711.1"/>
    <property type="molecule type" value="Genomic_DNA"/>
</dbReference>
<proteinExistence type="predicted"/>
<evidence type="ECO:0000259" key="5">
    <source>
        <dbReference type="PROSITE" id="PS51178"/>
    </source>
</evidence>
<feature type="domain" description="PASTA" evidence="5">
    <location>
        <begin position="615"/>
        <end position="676"/>
    </location>
</feature>
<dbReference type="InterPro" id="IPR012338">
    <property type="entry name" value="Beta-lactam/transpept-like"/>
</dbReference>
<dbReference type="HOGENOM" id="CLU_009289_6_2_10"/>
<dbReference type="eggNOG" id="COG0768">
    <property type="taxonomic scope" value="Bacteria"/>
</dbReference>
<dbReference type="PROSITE" id="PS51178">
    <property type="entry name" value="PASTA"/>
    <property type="match status" value="1"/>
</dbReference>
<dbReference type="GO" id="GO:0016757">
    <property type="term" value="F:glycosyltransferase activity"/>
    <property type="evidence" value="ECO:0007669"/>
    <property type="project" value="UniProtKB-KW"/>
</dbReference>
<keyword evidence="4" id="KW-1133">Transmembrane helix</keyword>
<dbReference type="Gene3D" id="3.90.1310.10">
    <property type="entry name" value="Penicillin-binding protein 2a (Domain 2)"/>
    <property type="match status" value="1"/>
</dbReference>
<name>A1BJY4_CHLPD</name>
<dbReference type="AlphaFoldDB" id="A1BJY4"/>
<protein>
    <submittedName>
        <fullName evidence="6">Peptidoglycan glycosyltransferase</fullName>
        <ecNumber evidence="6">2.4.1.129</ecNumber>
    </submittedName>
</protein>
<accession>A1BJY4</accession>
<dbReference type="CDD" id="cd06575">
    <property type="entry name" value="PASTA_Pbp2x-like_2"/>
    <property type="match status" value="1"/>
</dbReference>
<evidence type="ECO:0000256" key="4">
    <source>
        <dbReference type="SAM" id="Phobius"/>
    </source>
</evidence>
<dbReference type="Gene3D" id="3.30.10.20">
    <property type="match status" value="1"/>
</dbReference>
<dbReference type="EC" id="2.4.1.129" evidence="6"/>
<sequence>MNFQRIEKDSAMNDNLSHTETGDKRFGQRLGFVVLLFFVFLVAIILMLLNIQVVNVRKYQEKALKQYVRIVTEKAQRGIIIDRHGRMLAETVETISFYADPKKVRKTPVVDKNGKMVVDRKSRELKTHDNTAEIAKMFSEVTGQPQRFYLKALRKRKGVAVLARKLPVAKALPLMQQKIHGVWFDKEQQRYYLNVAAQVIGVTDSKNKGISGLELQLDKSLRGQDGSRIYQRSANGTRYPAPDVLQQDPEKGNSVQLTIDADIQSIVEDELAKAVVEFQAGAASGIVMDVRSGEILAMASNPTYDLNRRATWTPERSRNRAVTDSYEPGSTFKIVMASAGTEVLHRKAEDMVFAHNGVLPFGRLRIRDHEAYGNITFQQAVMYSSNVIAAKTAMAVGPEKFYAYTKNFGFGSKSGVGLIGESPGFVRSLKKWDKTTLPWMGYGYQVMVTPLQMVQAYAALANDGELMRPFVVKKVMDREGKVIRENTPQTVRKVVTTETARYLAQRYFKAVVDSGTAKKAAIPGISVAGKTGTARRARNGSYANPVFIASFVGFFPVESPRYAMIILVEEPRGMYYGGTVAAPVFSSIATRMLACSEELQKNLAFRAPEQGVIDAIATVAVPDLHGLKGKDAKRLLEWLGLVMEYTGDSDGLVVYQNVTAGVPVDKESIIRVKLAMKTVKRTSL</sequence>
<keyword evidence="2" id="KW-0121">Carboxypeptidase</keyword>
<dbReference type="Proteomes" id="UP000008701">
    <property type="component" value="Chromosome"/>
</dbReference>
<evidence type="ECO:0000313" key="6">
    <source>
        <dbReference type="EMBL" id="ABL66711.1"/>
    </source>
</evidence>
<dbReference type="Pfam" id="PF00905">
    <property type="entry name" value="Transpeptidase"/>
    <property type="match status" value="1"/>
</dbReference>
<organism evidence="6 7">
    <name type="scientific">Chlorobium phaeobacteroides (strain DSM 266 / SMG 266 / 2430)</name>
    <dbReference type="NCBI Taxonomy" id="290317"/>
    <lineage>
        <taxon>Bacteria</taxon>
        <taxon>Pseudomonadati</taxon>
        <taxon>Chlorobiota</taxon>
        <taxon>Chlorobiia</taxon>
        <taxon>Chlorobiales</taxon>
        <taxon>Chlorobiaceae</taxon>
        <taxon>Chlorobium/Pelodictyon group</taxon>
        <taxon>Chlorobium</taxon>
    </lineage>
</organism>
<dbReference type="InterPro" id="IPR005311">
    <property type="entry name" value="PBP_dimer"/>
</dbReference>
<dbReference type="PANTHER" id="PTHR30627:SF1">
    <property type="entry name" value="PEPTIDOGLYCAN D,D-TRANSPEPTIDASE FTSI"/>
    <property type="match status" value="1"/>
</dbReference>
<dbReference type="GO" id="GO:0004180">
    <property type="term" value="F:carboxypeptidase activity"/>
    <property type="evidence" value="ECO:0007669"/>
    <property type="project" value="UniProtKB-KW"/>
</dbReference>
<dbReference type="InterPro" id="IPR001460">
    <property type="entry name" value="PCN-bd_Tpept"/>
</dbReference>
<reference evidence="6 7" key="1">
    <citation type="submission" date="2006-12" db="EMBL/GenBank/DDBJ databases">
        <title>Complete sequence of Chlorobium phaeobacteroides DSM 266.</title>
        <authorList>
            <consortium name="US DOE Joint Genome Institute"/>
            <person name="Copeland A."/>
            <person name="Lucas S."/>
            <person name="Lapidus A."/>
            <person name="Barry K."/>
            <person name="Detter J.C."/>
            <person name="Glavina del Rio T."/>
            <person name="Hammon N."/>
            <person name="Israni S."/>
            <person name="Pitluck S."/>
            <person name="Goltsman E."/>
            <person name="Schmutz J."/>
            <person name="Larimer F."/>
            <person name="Land M."/>
            <person name="Hauser L."/>
            <person name="Mikhailova N."/>
            <person name="Li T."/>
            <person name="Overmann J."/>
            <person name="Bryant D.A."/>
            <person name="Richardson P."/>
        </authorList>
    </citation>
    <scope>NUCLEOTIDE SEQUENCE [LARGE SCALE GENOMIC DNA]</scope>
    <source>
        <strain evidence="6 7">DSM 266</strain>
    </source>
</reference>
<evidence type="ECO:0000256" key="1">
    <source>
        <dbReference type="ARBA" id="ARBA00004370"/>
    </source>
</evidence>